<feature type="compositionally biased region" description="Basic and acidic residues" evidence="1">
    <location>
        <begin position="86"/>
        <end position="103"/>
    </location>
</feature>
<evidence type="ECO:0000256" key="1">
    <source>
        <dbReference type="SAM" id="MobiDB-lite"/>
    </source>
</evidence>
<dbReference type="Pfam" id="PF18029">
    <property type="entry name" value="Glyoxalase_6"/>
    <property type="match status" value="1"/>
</dbReference>
<sequence>MTRPVISVMLAVPDAAAAKEWYNVALGATVMWDLGSVVGLDVAGAPFFLGEPADNGWDTPATAGTRTVRVEVFVDDPDEFVRRAVEAGADGTRDPVRDHEAPWGKHRQGGFVDPYGHLWLVGDRSPIRREPRPYGSGPATLPAPPAG</sequence>
<gene>
    <name evidence="3" type="ORF">Pflav_034280</name>
</gene>
<dbReference type="InterPro" id="IPR029068">
    <property type="entry name" value="Glyas_Bleomycin-R_OHBP_Dase"/>
</dbReference>
<dbReference type="Gene3D" id="3.10.180.10">
    <property type="entry name" value="2,3-Dihydroxybiphenyl 1,2-Dioxygenase, domain 1"/>
    <property type="match status" value="1"/>
</dbReference>
<dbReference type="AlphaFoldDB" id="A0A6F8XTE6"/>
<dbReference type="KEGG" id="pfla:Pflav_034280"/>
<evidence type="ECO:0000259" key="2">
    <source>
        <dbReference type="PROSITE" id="PS51819"/>
    </source>
</evidence>
<dbReference type="InterPro" id="IPR041581">
    <property type="entry name" value="Glyoxalase_6"/>
</dbReference>
<dbReference type="SUPFAM" id="SSF54593">
    <property type="entry name" value="Glyoxalase/Bleomycin resistance protein/Dihydroxybiphenyl dioxygenase"/>
    <property type="match status" value="1"/>
</dbReference>
<proteinExistence type="predicted"/>
<dbReference type="RefSeq" id="WP_173036927.1">
    <property type="nucleotide sequence ID" value="NZ_AP022870.1"/>
</dbReference>
<organism evidence="3 4">
    <name type="scientific">Phytohabitans flavus</name>
    <dbReference type="NCBI Taxonomy" id="1076124"/>
    <lineage>
        <taxon>Bacteria</taxon>
        <taxon>Bacillati</taxon>
        <taxon>Actinomycetota</taxon>
        <taxon>Actinomycetes</taxon>
        <taxon>Micromonosporales</taxon>
        <taxon>Micromonosporaceae</taxon>
    </lineage>
</organism>
<protein>
    <recommendedName>
        <fullName evidence="2">VOC domain-containing protein</fullName>
    </recommendedName>
</protein>
<reference evidence="3 4" key="2">
    <citation type="submission" date="2020-03" db="EMBL/GenBank/DDBJ databases">
        <authorList>
            <person name="Ichikawa N."/>
            <person name="Kimura A."/>
            <person name="Kitahashi Y."/>
            <person name="Uohara A."/>
        </authorList>
    </citation>
    <scope>NUCLEOTIDE SEQUENCE [LARGE SCALE GENOMIC DNA]</scope>
    <source>
        <strain evidence="3 4">NBRC 107702</strain>
    </source>
</reference>
<feature type="region of interest" description="Disordered" evidence="1">
    <location>
        <begin position="86"/>
        <end position="107"/>
    </location>
</feature>
<dbReference type="Proteomes" id="UP000502508">
    <property type="component" value="Chromosome"/>
</dbReference>
<evidence type="ECO:0000313" key="3">
    <source>
        <dbReference type="EMBL" id="BCB77018.1"/>
    </source>
</evidence>
<feature type="region of interest" description="Disordered" evidence="1">
    <location>
        <begin position="126"/>
        <end position="147"/>
    </location>
</feature>
<accession>A0A6F8XTE6</accession>
<name>A0A6F8XTE6_9ACTN</name>
<evidence type="ECO:0000313" key="4">
    <source>
        <dbReference type="Proteomes" id="UP000502508"/>
    </source>
</evidence>
<dbReference type="EMBL" id="AP022870">
    <property type="protein sequence ID" value="BCB77018.1"/>
    <property type="molecule type" value="Genomic_DNA"/>
</dbReference>
<keyword evidence="4" id="KW-1185">Reference proteome</keyword>
<feature type="domain" description="VOC" evidence="2">
    <location>
        <begin position="4"/>
        <end position="124"/>
    </location>
</feature>
<dbReference type="InterPro" id="IPR037523">
    <property type="entry name" value="VOC_core"/>
</dbReference>
<reference evidence="3 4" key="1">
    <citation type="submission" date="2020-03" db="EMBL/GenBank/DDBJ databases">
        <title>Whole genome shotgun sequence of Phytohabitans flavus NBRC 107702.</title>
        <authorList>
            <person name="Komaki H."/>
            <person name="Tamura T."/>
        </authorList>
    </citation>
    <scope>NUCLEOTIDE SEQUENCE [LARGE SCALE GENOMIC DNA]</scope>
    <source>
        <strain evidence="3 4">NBRC 107702</strain>
    </source>
</reference>
<dbReference type="PROSITE" id="PS51819">
    <property type="entry name" value="VOC"/>
    <property type="match status" value="1"/>
</dbReference>